<dbReference type="InterPro" id="IPR003805">
    <property type="entry name" value="CobS"/>
</dbReference>
<evidence type="ECO:0000256" key="7">
    <source>
        <dbReference type="ARBA" id="ARBA00022475"/>
    </source>
</evidence>
<reference evidence="20 21" key="1">
    <citation type="submission" date="2016-10" db="EMBL/GenBank/DDBJ databases">
        <authorList>
            <person name="de Groot N.N."/>
        </authorList>
    </citation>
    <scope>NUCLEOTIDE SEQUENCE [LARGE SCALE GENOMIC DNA]</scope>
    <source>
        <strain evidence="20 21">DSM 19548</strain>
    </source>
</reference>
<dbReference type="PANTHER" id="PTHR34148:SF1">
    <property type="entry name" value="ADENOSYLCOBINAMIDE-GDP RIBAZOLETRANSFERASE"/>
    <property type="match status" value="1"/>
</dbReference>
<dbReference type="GO" id="GO:0005886">
    <property type="term" value="C:plasma membrane"/>
    <property type="evidence" value="ECO:0007669"/>
    <property type="project" value="UniProtKB-SubCell"/>
</dbReference>
<sequence>MTSRPTPLLDIALATALLTRLPIPVPPDYAATRGAGAAWAYPLAGVPVAAAAGILAWVGMHLGLPAATTAGLVIVVQVVLTGAMHEDGLADTADGLWGGWSRERRLEIMKDSRIGSYGVMALILSVGLRWSALSALGSAMLPTLIAVALISRATMIGTMTILPNARADGLSKSIGRPGPRSFLVAAVVASALSMLTTGGMTFALIASATLAALGLGAIARAKIGGQTGDILGATQQVSEIAALATAATLTQ</sequence>
<feature type="transmembrane region" description="Helical" evidence="19">
    <location>
        <begin position="182"/>
        <end position="206"/>
    </location>
</feature>
<keyword evidence="8 19" id="KW-0169">Cobalamin biosynthesis</keyword>
<dbReference type="GO" id="GO:0009236">
    <property type="term" value="P:cobalamin biosynthetic process"/>
    <property type="evidence" value="ECO:0007669"/>
    <property type="project" value="UniProtKB-UniRule"/>
</dbReference>
<evidence type="ECO:0000256" key="10">
    <source>
        <dbReference type="ARBA" id="ARBA00022692"/>
    </source>
</evidence>
<name>A0A1I1LP86_9RHOB</name>
<evidence type="ECO:0000256" key="16">
    <source>
        <dbReference type="ARBA" id="ARBA00032853"/>
    </source>
</evidence>
<dbReference type="RefSeq" id="WP_093361302.1">
    <property type="nucleotide sequence ID" value="NZ_FOLG01000008.1"/>
</dbReference>
<accession>A0A1I1LP86</accession>
<feature type="transmembrane region" description="Helical" evidence="19">
    <location>
        <begin position="114"/>
        <end position="133"/>
    </location>
</feature>
<keyword evidence="10 19" id="KW-0812">Transmembrane</keyword>
<evidence type="ECO:0000256" key="12">
    <source>
        <dbReference type="ARBA" id="ARBA00022989"/>
    </source>
</evidence>
<comment type="similarity">
    <text evidence="4 19">Belongs to the CobS family.</text>
</comment>
<dbReference type="Proteomes" id="UP000198728">
    <property type="component" value="Unassembled WGS sequence"/>
</dbReference>
<evidence type="ECO:0000256" key="5">
    <source>
        <dbReference type="ARBA" id="ARBA00013200"/>
    </source>
</evidence>
<keyword evidence="11 19" id="KW-0460">Magnesium</keyword>
<evidence type="ECO:0000256" key="2">
    <source>
        <dbReference type="ARBA" id="ARBA00004651"/>
    </source>
</evidence>
<comment type="catalytic activity">
    <reaction evidence="18 19">
        <text>alpha-ribazole 5'-phosphate + adenosylcob(III)inamide-GDP = adenosylcob(III)alamin 5'-phosphate + GMP + H(+)</text>
        <dbReference type="Rhea" id="RHEA:23560"/>
        <dbReference type="ChEBI" id="CHEBI:15378"/>
        <dbReference type="ChEBI" id="CHEBI:57918"/>
        <dbReference type="ChEBI" id="CHEBI:58115"/>
        <dbReference type="ChEBI" id="CHEBI:60487"/>
        <dbReference type="ChEBI" id="CHEBI:60493"/>
        <dbReference type="EC" id="2.7.8.26"/>
    </reaction>
</comment>
<evidence type="ECO:0000256" key="9">
    <source>
        <dbReference type="ARBA" id="ARBA00022679"/>
    </source>
</evidence>
<feature type="transmembrane region" description="Helical" evidence="19">
    <location>
        <begin position="139"/>
        <end position="162"/>
    </location>
</feature>
<evidence type="ECO:0000256" key="1">
    <source>
        <dbReference type="ARBA" id="ARBA00001946"/>
    </source>
</evidence>
<evidence type="ECO:0000256" key="3">
    <source>
        <dbReference type="ARBA" id="ARBA00004663"/>
    </source>
</evidence>
<dbReference type="UniPathway" id="UPA00148">
    <property type="reaction ID" value="UER00238"/>
</dbReference>
<comment type="catalytic activity">
    <reaction evidence="17 19">
        <text>alpha-ribazole + adenosylcob(III)inamide-GDP = adenosylcob(III)alamin + GMP + H(+)</text>
        <dbReference type="Rhea" id="RHEA:16049"/>
        <dbReference type="ChEBI" id="CHEBI:10329"/>
        <dbReference type="ChEBI" id="CHEBI:15378"/>
        <dbReference type="ChEBI" id="CHEBI:18408"/>
        <dbReference type="ChEBI" id="CHEBI:58115"/>
        <dbReference type="ChEBI" id="CHEBI:60487"/>
        <dbReference type="EC" id="2.7.8.26"/>
    </reaction>
</comment>
<dbReference type="EMBL" id="FOLG01000008">
    <property type="protein sequence ID" value="SFC72083.1"/>
    <property type="molecule type" value="Genomic_DNA"/>
</dbReference>
<dbReference type="PANTHER" id="PTHR34148">
    <property type="entry name" value="ADENOSYLCOBINAMIDE-GDP RIBAZOLETRANSFERASE"/>
    <property type="match status" value="1"/>
</dbReference>
<evidence type="ECO:0000256" key="14">
    <source>
        <dbReference type="ARBA" id="ARBA00025228"/>
    </source>
</evidence>
<keyword evidence="21" id="KW-1185">Reference proteome</keyword>
<dbReference type="EC" id="2.7.8.26" evidence="5 19"/>
<evidence type="ECO:0000256" key="6">
    <source>
        <dbReference type="ARBA" id="ARBA00015850"/>
    </source>
</evidence>
<dbReference type="OrthoDB" id="9794626at2"/>
<proteinExistence type="inferred from homology"/>
<keyword evidence="9 19" id="KW-0808">Transferase</keyword>
<evidence type="ECO:0000256" key="11">
    <source>
        <dbReference type="ARBA" id="ARBA00022842"/>
    </source>
</evidence>
<dbReference type="Pfam" id="PF02654">
    <property type="entry name" value="CobS"/>
    <property type="match status" value="1"/>
</dbReference>
<dbReference type="HAMAP" id="MF_00719">
    <property type="entry name" value="CobS"/>
    <property type="match status" value="1"/>
</dbReference>
<evidence type="ECO:0000313" key="21">
    <source>
        <dbReference type="Proteomes" id="UP000198728"/>
    </source>
</evidence>
<evidence type="ECO:0000256" key="19">
    <source>
        <dbReference type="HAMAP-Rule" id="MF_00719"/>
    </source>
</evidence>
<comment type="cofactor">
    <cofactor evidence="1 19">
        <name>Mg(2+)</name>
        <dbReference type="ChEBI" id="CHEBI:18420"/>
    </cofactor>
</comment>
<keyword evidence="13 19" id="KW-0472">Membrane</keyword>
<evidence type="ECO:0000256" key="17">
    <source>
        <dbReference type="ARBA" id="ARBA00048623"/>
    </source>
</evidence>
<organism evidence="20 21">
    <name type="scientific">Tropicimonas isoalkanivorans</name>
    <dbReference type="NCBI Taxonomy" id="441112"/>
    <lineage>
        <taxon>Bacteria</taxon>
        <taxon>Pseudomonadati</taxon>
        <taxon>Pseudomonadota</taxon>
        <taxon>Alphaproteobacteria</taxon>
        <taxon>Rhodobacterales</taxon>
        <taxon>Roseobacteraceae</taxon>
        <taxon>Tropicimonas</taxon>
    </lineage>
</organism>
<keyword evidence="12 19" id="KW-1133">Transmembrane helix</keyword>
<evidence type="ECO:0000256" key="8">
    <source>
        <dbReference type="ARBA" id="ARBA00022573"/>
    </source>
</evidence>
<feature type="transmembrane region" description="Helical" evidence="19">
    <location>
        <begin position="38"/>
        <end position="58"/>
    </location>
</feature>
<evidence type="ECO:0000256" key="15">
    <source>
        <dbReference type="ARBA" id="ARBA00032605"/>
    </source>
</evidence>
<comment type="pathway">
    <text evidence="3 19">Cofactor biosynthesis; adenosylcobalamin biosynthesis; adenosylcobalamin from cob(II)yrinate a,c-diamide: step 7/7.</text>
</comment>
<evidence type="ECO:0000256" key="13">
    <source>
        <dbReference type="ARBA" id="ARBA00023136"/>
    </source>
</evidence>
<comment type="subcellular location">
    <subcellularLocation>
        <location evidence="2 19">Cell membrane</location>
        <topology evidence="2 19">Multi-pass membrane protein</topology>
    </subcellularLocation>
</comment>
<evidence type="ECO:0000256" key="4">
    <source>
        <dbReference type="ARBA" id="ARBA00010561"/>
    </source>
</evidence>
<evidence type="ECO:0000313" key="20">
    <source>
        <dbReference type="EMBL" id="SFC72083.1"/>
    </source>
</evidence>
<gene>
    <name evidence="19" type="primary">cobS</name>
    <name evidence="20" type="ORF">SAMN04488094_108107</name>
</gene>
<dbReference type="STRING" id="441112.SAMN04488094_108107"/>
<dbReference type="GO" id="GO:0051073">
    <property type="term" value="F:adenosylcobinamide-GDP ribazoletransferase activity"/>
    <property type="evidence" value="ECO:0007669"/>
    <property type="project" value="UniProtKB-UniRule"/>
</dbReference>
<comment type="function">
    <text evidence="14 19">Joins adenosylcobinamide-GDP and alpha-ribazole to generate adenosylcobalamin (Ado-cobalamin). Also synthesizes adenosylcobalamin 5'-phosphate from adenosylcobinamide-GDP and alpha-ribazole 5'-phosphate.</text>
</comment>
<protein>
    <recommendedName>
        <fullName evidence="6 19">Adenosylcobinamide-GDP ribazoletransferase</fullName>
        <ecNumber evidence="5 19">2.7.8.26</ecNumber>
    </recommendedName>
    <alternativeName>
        <fullName evidence="16 19">Cobalamin synthase</fullName>
    </alternativeName>
    <alternativeName>
        <fullName evidence="15 19">Cobalamin-5'-phosphate synthase</fullName>
    </alternativeName>
</protein>
<dbReference type="GO" id="GO:0008818">
    <property type="term" value="F:cobalamin 5'-phosphate synthase activity"/>
    <property type="evidence" value="ECO:0007669"/>
    <property type="project" value="UniProtKB-UniRule"/>
</dbReference>
<dbReference type="AlphaFoldDB" id="A0A1I1LP86"/>
<evidence type="ECO:0000256" key="18">
    <source>
        <dbReference type="ARBA" id="ARBA00049504"/>
    </source>
</evidence>
<keyword evidence="7 19" id="KW-1003">Cell membrane</keyword>